<organism evidence="1 2">
    <name type="scientific">Cardamine amara subsp. amara</name>
    <dbReference type="NCBI Taxonomy" id="228776"/>
    <lineage>
        <taxon>Eukaryota</taxon>
        <taxon>Viridiplantae</taxon>
        <taxon>Streptophyta</taxon>
        <taxon>Embryophyta</taxon>
        <taxon>Tracheophyta</taxon>
        <taxon>Spermatophyta</taxon>
        <taxon>Magnoliopsida</taxon>
        <taxon>eudicotyledons</taxon>
        <taxon>Gunneridae</taxon>
        <taxon>Pentapetalae</taxon>
        <taxon>rosids</taxon>
        <taxon>malvids</taxon>
        <taxon>Brassicales</taxon>
        <taxon>Brassicaceae</taxon>
        <taxon>Cardamineae</taxon>
        <taxon>Cardamine</taxon>
    </lineage>
</organism>
<dbReference type="Gene3D" id="3.40.50.620">
    <property type="entry name" value="HUPs"/>
    <property type="match status" value="1"/>
</dbReference>
<reference evidence="1 2" key="1">
    <citation type="submission" date="2024-04" db="EMBL/GenBank/DDBJ databases">
        <title>Genome assembly C_amara_ONT_v2.</title>
        <authorList>
            <person name="Yant L."/>
            <person name="Moore C."/>
            <person name="Slenker M."/>
        </authorList>
    </citation>
    <scope>NUCLEOTIDE SEQUENCE [LARGE SCALE GENOMIC DNA]</scope>
    <source>
        <tissue evidence="1">Leaf</tissue>
    </source>
</reference>
<evidence type="ECO:0000313" key="2">
    <source>
        <dbReference type="Proteomes" id="UP001558713"/>
    </source>
</evidence>
<gene>
    <name evidence="1" type="ORF">V5N11_008907</name>
</gene>
<evidence type="ECO:0000313" key="1">
    <source>
        <dbReference type="EMBL" id="KAL1201160.1"/>
    </source>
</evidence>
<dbReference type="AlphaFoldDB" id="A0ABD1AN55"/>
<comment type="caution">
    <text evidence="1">The sequence shown here is derived from an EMBL/GenBank/DDBJ whole genome shotgun (WGS) entry which is preliminary data.</text>
</comment>
<dbReference type="EMBL" id="JBANAX010000595">
    <property type="protein sequence ID" value="KAL1201160.1"/>
    <property type="molecule type" value="Genomic_DNA"/>
</dbReference>
<name>A0ABD1AN55_CARAN</name>
<protein>
    <submittedName>
        <fullName evidence="1">FAD synthetase 1</fullName>
    </submittedName>
</protein>
<dbReference type="InterPro" id="IPR014729">
    <property type="entry name" value="Rossmann-like_a/b/a_fold"/>
</dbReference>
<proteinExistence type="predicted"/>
<dbReference type="Proteomes" id="UP001558713">
    <property type="component" value="Unassembled WGS sequence"/>
</dbReference>
<accession>A0ABD1AN55</accession>
<sequence>MVSALTYTEKDSKSKERGQVSSTQVRHALAAGDVKYVTELLGRPHRVISRVITSKGGRISLQTSSLLNLPPGNGVYKACSLIIGDEHPISCKVVVETWNLIIETEEVEQVRFCKSQEFLLLGIEFG</sequence>
<keyword evidence="2" id="KW-1185">Reference proteome</keyword>